<feature type="domain" description="GFO/IDH/MocA-like oxidoreductase" evidence="3">
    <location>
        <begin position="159"/>
        <end position="236"/>
    </location>
</feature>
<evidence type="ECO:0000259" key="2">
    <source>
        <dbReference type="Pfam" id="PF01408"/>
    </source>
</evidence>
<sequence length="303" mass="31205">MRFGLFGTGPWAHQAHAPALAAHPDVEFVGVWGRDPAKAAALAEEHGATPYAEIDALIADVDAIAVALPPDVQADIALRAARAGKHLLLDKPIAFTTEAAAGIVAAAAEQQVAGVVFFTRRFMPQIQQFIDEVRAAGGWLEARIDHLGSIFQPGNPFGASVWRKESGGLWDVGPHAVALILPVLGPVTQVTALAGDRDMTHVLLRHTGGAISTLTLSVDAPAALEREDAAFFGESGVADVPPVPWLPVEAFGRAVDDLIGAANGGPASALDLSFGAEVVAILAAAGESITTGRTVTLPAGEPG</sequence>
<dbReference type="InterPro" id="IPR050463">
    <property type="entry name" value="Gfo/Idh/MocA_oxidrdct_glycsds"/>
</dbReference>
<name>A0A919SK91_9ACTN</name>
<dbReference type="Proteomes" id="UP000681340">
    <property type="component" value="Unassembled WGS sequence"/>
</dbReference>
<dbReference type="GO" id="GO:0016491">
    <property type="term" value="F:oxidoreductase activity"/>
    <property type="evidence" value="ECO:0007669"/>
    <property type="project" value="UniProtKB-KW"/>
</dbReference>
<evidence type="ECO:0000313" key="4">
    <source>
        <dbReference type="EMBL" id="GIM72503.1"/>
    </source>
</evidence>
<dbReference type="Gene3D" id="3.30.360.10">
    <property type="entry name" value="Dihydrodipicolinate Reductase, domain 2"/>
    <property type="match status" value="1"/>
</dbReference>
<dbReference type="RefSeq" id="WP_212991083.1">
    <property type="nucleotide sequence ID" value="NZ_BAABEA010000002.1"/>
</dbReference>
<evidence type="ECO:0000313" key="5">
    <source>
        <dbReference type="Proteomes" id="UP000681340"/>
    </source>
</evidence>
<protein>
    <submittedName>
        <fullName evidence="4">Oxidoreductase</fullName>
    </submittedName>
</protein>
<evidence type="ECO:0000256" key="1">
    <source>
        <dbReference type="ARBA" id="ARBA00023002"/>
    </source>
</evidence>
<dbReference type="GO" id="GO:0000166">
    <property type="term" value="F:nucleotide binding"/>
    <property type="evidence" value="ECO:0007669"/>
    <property type="project" value="InterPro"/>
</dbReference>
<comment type="caution">
    <text evidence="4">The sequence shown here is derived from an EMBL/GenBank/DDBJ whole genome shotgun (WGS) entry which is preliminary data.</text>
</comment>
<accession>A0A919SK91</accession>
<dbReference type="SUPFAM" id="SSF51735">
    <property type="entry name" value="NAD(P)-binding Rossmann-fold domains"/>
    <property type="match status" value="1"/>
</dbReference>
<dbReference type="InterPro" id="IPR055170">
    <property type="entry name" value="GFO_IDH_MocA-like_dom"/>
</dbReference>
<dbReference type="Pfam" id="PF01408">
    <property type="entry name" value="GFO_IDH_MocA"/>
    <property type="match status" value="1"/>
</dbReference>
<dbReference type="Gene3D" id="3.40.50.720">
    <property type="entry name" value="NAD(P)-binding Rossmann-like Domain"/>
    <property type="match status" value="1"/>
</dbReference>
<keyword evidence="5" id="KW-1185">Reference proteome</keyword>
<keyword evidence="1" id="KW-0560">Oxidoreductase</keyword>
<reference evidence="4" key="1">
    <citation type="submission" date="2021-03" db="EMBL/GenBank/DDBJ databases">
        <title>Whole genome shotgun sequence of Actinoplanes auranticolor NBRC 12245.</title>
        <authorList>
            <person name="Komaki H."/>
            <person name="Tamura T."/>
        </authorList>
    </citation>
    <scope>NUCLEOTIDE SEQUENCE</scope>
    <source>
        <strain evidence="4">NBRC 12245</strain>
    </source>
</reference>
<dbReference type="SUPFAM" id="SSF55347">
    <property type="entry name" value="Glyceraldehyde-3-phosphate dehydrogenase-like, C-terminal domain"/>
    <property type="match status" value="1"/>
</dbReference>
<dbReference type="Pfam" id="PF22725">
    <property type="entry name" value="GFO_IDH_MocA_C3"/>
    <property type="match status" value="1"/>
</dbReference>
<gene>
    <name evidence="4" type="ORF">Aau02nite_51310</name>
</gene>
<dbReference type="PANTHER" id="PTHR43818:SF11">
    <property type="entry name" value="BCDNA.GH03377"/>
    <property type="match status" value="1"/>
</dbReference>
<dbReference type="InterPro" id="IPR036291">
    <property type="entry name" value="NAD(P)-bd_dom_sf"/>
</dbReference>
<dbReference type="InterPro" id="IPR000683">
    <property type="entry name" value="Gfo/Idh/MocA-like_OxRdtase_N"/>
</dbReference>
<proteinExistence type="predicted"/>
<feature type="domain" description="Gfo/Idh/MocA-like oxidoreductase N-terminal" evidence="2">
    <location>
        <begin position="1"/>
        <end position="113"/>
    </location>
</feature>
<organism evidence="4 5">
    <name type="scientific">Actinoplanes auranticolor</name>
    <dbReference type="NCBI Taxonomy" id="47988"/>
    <lineage>
        <taxon>Bacteria</taxon>
        <taxon>Bacillati</taxon>
        <taxon>Actinomycetota</taxon>
        <taxon>Actinomycetes</taxon>
        <taxon>Micromonosporales</taxon>
        <taxon>Micromonosporaceae</taxon>
        <taxon>Actinoplanes</taxon>
    </lineage>
</organism>
<evidence type="ECO:0000259" key="3">
    <source>
        <dbReference type="Pfam" id="PF22725"/>
    </source>
</evidence>
<dbReference type="PANTHER" id="PTHR43818">
    <property type="entry name" value="BCDNA.GH03377"/>
    <property type="match status" value="1"/>
</dbReference>
<dbReference type="AlphaFoldDB" id="A0A919SK91"/>
<dbReference type="EMBL" id="BOQL01000042">
    <property type="protein sequence ID" value="GIM72503.1"/>
    <property type="molecule type" value="Genomic_DNA"/>
</dbReference>